<feature type="binding site" evidence="11">
    <location>
        <position position="551"/>
    </location>
    <ligand>
        <name>Zn(2+)</name>
        <dbReference type="ChEBI" id="CHEBI:29105"/>
        <label>1</label>
    </ligand>
</feature>
<evidence type="ECO:0000256" key="9">
    <source>
        <dbReference type="ARBA" id="ARBA00023121"/>
    </source>
</evidence>
<comment type="subcellular location">
    <subcellularLocation>
        <location evidence="1">Cytoplasm</location>
    </subcellularLocation>
</comment>
<dbReference type="SMART" id="SM00065">
    <property type="entry name" value="GAF"/>
    <property type="match status" value="2"/>
</dbReference>
<keyword evidence="6" id="KW-0677">Repeat</keyword>
<dbReference type="PROSITE" id="PS00214">
    <property type="entry name" value="FABP"/>
    <property type="match status" value="1"/>
</dbReference>
<dbReference type="FunFam" id="3.30.450.40:FF:000004">
    <property type="entry name" value="Phosphodiesterase"/>
    <property type="match status" value="1"/>
</dbReference>
<evidence type="ECO:0000256" key="13">
    <source>
        <dbReference type="SAM" id="MobiDB-lite"/>
    </source>
</evidence>
<comment type="function">
    <text evidence="10">FABPs are thought to play a role in the intracellular transport of long-chain fatty acids and their acyl-CoA esters. FABP2 is probably involved in triglyceride-rich lipoprotein synthesis. Binds saturated long-chain fatty acids with a high affinity, but binds with a lower affinity to unsaturated long-chain fatty acids. FABP2 may also help maintain energy homeostasis by functioning as a lipid sensor.</text>
</comment>
<evidence type="ECO:0000313" key="15">
    <source>
        <dbReference type="EMBL" id="TKC52314.1"/>
    </source>
</evidence>
<feature type="binding site" evidence="11">
    <location>
        <position position="614"/>
    </location>
    <ligand>
        <name>Zn(2+)</name>
        <dbReference type="ChEBI" id="CHEBI:29105"/>
        <label>1</label>
    </ligand>
</feature>
<keyword evidence="7 12" id="KW-0378">Hydrolase</keyword>
<dbReference type="PROSITE" id="PS51845">
    <property type="entry name" value="PDEASE_I_2"/>
    <property type="match status" value="2"/>
</dbReference>
<dbReference type="InterPro" id="IPR000463">
    <property type="entry name" value="Fatty_acid-bd"/>
</dbReference>
<organism evidence="15 16">
    <name type="scientific">Monodon monoceros</name>
    <name type="common">Narwhal</name>
    <name type="synonym">Ceratodon monodon</name>
    <dbReference type="NCBI Taxonomy" id="40151"/>
    <lineage>
        <taxon>Eukaryota</taxon>
        <taxon>Metazoa</taxon>
        <taxon>Chordata</taxon>
        <taxon>Craniata</taxon>
        <taxon>Vertebrata</taxon>
        <taxon>Euteleostomi</taxon>
        <taxon>Mammalia</taxon>
        <taxon>Eutheria</taxon>
        <taxon>Laurasiatheria</taxon>
        <taxon>Artiodactyla</taxon>
        <taxon>Whippomorpha</taxon>
        <taxon>Cetacea</taxon>
        <taxon>Odontoceti</taxon>
        <taxon>Monodontidae</taxon>
        <taxon>Monodon</taxon>
    </lineage>
</organism>
<dbReference type="CDD" id="cd19445">
    <property type="entry name" value="FABP2"/>
    <property type="match status" value="1"/>
</dbReference>
<dbReference type="EMBL" id="RWIC01000034">
    <property type="protein sequence ID" value="TKC52314.1"/>
    <property type="molecule type" value="Genomic_DNA"/>
</dbReference>
<keyword evidence="4" id="KW-0140">cGMP</keyword>
<dbReference type="InterPro" id="IPR002073">
    <property type="entry name" value="PDEase_catalytic_dom"/>
</dbReference>
<accession>A0A4U1FQS7</accession>
<evidence type="ECO:0000256" key="10">
    <source>
        <dbReference type="ARBA" id="ARBA00034472"/>
    </source>
</evidence>
<dbReference type="Gene3D" id="1.10.1300.10">
    <property type="entry name" value="3'5'-cyclic nucleotide phosphodiesterase, catalytic domain"/>
    <property type="match status" value="3"/>
</dbReference>
<dbReference type="Proteomes" id="UP000308365">
    <property type="component" value="Unassembled WGS sequence"/>
</dbReference>
<dbReference type="FunFam" id="3.30.450.40:FF:000015">
    <property type="entry name" value="Phosphodiesterase"/>
    <property type="match status" value="1"/>
</dbReference>
<evidence type="ECO:0000256" key="8">
    <source>
        <dbReference type="ARBA" id="ARBA00022990"/>
    </source>
</evidence>
<feature type="binding site" evidence="11">
    <location>
        <position position="552"/>
    </location>
    <ligand>
        <name>Zn(2+)</name>
        <dbReference type="ChEBI" id="CHEBI:29105"/>
        <label>1</label>
    </ligand>
</feature>
<dbReference type="GO" id="GO:0005504">
    <property type="term" value="F:fatty acid binding"/>
    <property type="evidence" value="ECO:0007669"/>
    <property type="project" value="InterPro"/>
</dbReference>
<evidence type="ECO:0000256" key="2">
    <source>
        <dbReference type="ARBA" id="ARBA00022448"/>
    </source>
</evidence>
<evidence type="ECO:0000256" key="7">
    <source>
        <dbReference type="ARBA" id="ARBA00022801"/>
    </source>
</evidence>
<feature type="domain" description="PDEase" evidence="14">
    <location>
        <begin position="472"/>
        <end position="533"/>
    </location>
</feature>
<sequence length="807" mass="91497">MERSGPGSARPQQQWDQDSVEAWLDDHWDFTFSYFVRKGTREMVNAWFAERVHTIPVCKEGIRGHVESCSCPSEQSPRAESSVPGTPTRKISASEFDRPLRPIVVKDSEGTVSFLSDSEKKEQMPLTPPRFDNDEGDQCSRLLELVKDISSHLDVTALCHKIFLHIHGLISADRYSLFLVCEDSANDKFLISRLFDVAEGSTLEEASNNCIRLEWNKGIVGHVAALGEPLNIKDAYEDPRFNAEVDQITGYKTQSILCMPIKNHREEVVGVAQAINKKSGNGGTFTEKDEKVLLDLASLIFEEQQSLEVILKKIAATIISFMQVQKCTIFIVDEDCSDSFSSVFHMECEELEKSSDTLTRERDANRINYMYAQYVKNTMEPLNIPDVSKDKRFPWTNENAGNVKQQCIRSLLCTPIKNGKKNKVIGVCQLVNKMEETTGKIKPFNRNDEQFLEAFVIFCGLGIQNTQMYEAVERAMAKQMVTLEAAMVPSAQTLKITDFSFSDFELSDLETALCTIRMFTDLNLVQNFQMKHENRLTDLEILALLIAALSHDLDHRGVNNSYIQRGKRVIPPGNQILSGLSIEEYKTTLKIIKQAILATDLALYIKAMLMTACDLSAITKPWPIQQRIAELVATEFFDQGDRERKELNIEPARLNQLETMAFDGTWKIDRNENYEKFMEKMGINVVKRKLASHDNLKLIITQEGNKFTVKESSTFRNIEVVFELGVTFNYSLADGTELTGTWSLDGNKLVGKFKRVDNGNELNTVREITGGEMVQPLILMANSSMFVNTFQTYVYEGVEAKRIFKKE</sequence>
<dbReference type="PROSITE" id="PS00126">
    <property type="entry name" value="PDEASE_I_1"/>
    <property type="match status" value="1"/>
</dbReference>
<dbReference type="Gene3D" id="2.40.128.20">
    <property type="match status" value="1"/>
</dbReference>
<evidence type="ECO:0000256" key="11">
    <source>
        <dbReference type="PIRSR" id="PIRSR623088-3"/>
    </source>
</evidence>
<name>A0A4U1FQS7_MONMO</name>
<dbReference type="SUPFAM" id="SSF50814">
    <property type="entry name" value="Lipocalins"/>
    <property type="match status" value="1"/>
</dbReference>
<dbReference type="AlphaFoldDB" id="A0A4U1FQS7"/>
<feature type="domain" description="PDEase" evidence="14">
    <location>
        <begin position="605"/>
        <end position="651"/>
    </location>
</feature>
<dbReference type="Pfam" id="PF01590">
    <property type="entry name" value="GAF"/>
    <property type="match status" value="2"/>
</dbReference>
<evidence type="ECO:0000256" key="12">
    <source>
        <dbReference type="RuleBase" id="RU363067"/>
    </source>
</evidence>
<reference evidence="16" key="1">
    <citation type="journal article" date="2019" name="IScience">
        <title>Narwhal Genome Reveals Long-Term Low Genetic Diversity despite Current Large Abundance Size.</title>
        <authorList>
            <person name="Westbury M.V."/>
            <person name="Petersen B."/>
            <person name="Garde E."/>
            <person name="Heide-Jorgensen M.P."/>
            <person name="Lorenzen E.D."/>
        </authorList>
    </citation>
    <scope>NUCLEOTIDE SEQUENCE [LARGE SCALE GENOMIC DNA]</scope>
</reference>
<keyword evidence="8" id="KW-0007">Acetylation</keyword>
<dbReference type="PRINTS" id="PR00387">
    <property type="entry name" value="PDIESTERASE1"/>
</dbReference>
<dbReference type="InterPro" id="IPR003607">
    <property type="entry name" value="HD/PDEase_dom"/>
</dbReference>
<dbReference type="GO" id="GO:0046872">
    <property type="term" value="F:metal ion binding"/>
    <property type="evidence" value="ECO:0007669"/>
    <property type="project" value="UniProtKB-KW"/>
</dbReference>
<keyword evidence="9" id="KW-0446">Lipid-binding</keyword>
<feature type="region of interest" description="Disordered" evidence="13">
    <location>
        <begin position="68"/>
        <end position="91"/>
    </location>
</feature>
<evidence type="ECO:0000256" key="4">
    <source>
        <dbReference type="ARBA" id="ARBA00022535"/>
    </source>
</evidence>
<evidence type="ECO:0000259" key="14">
    <source>
        <dbReference type="PROSITE" id="PS51845"/>
    </source>
</evidence>
<keyword evidence="3" id="KW-0963">Cytoplasm</keyword>
<dbReference type="Pfam" id="PF00233">
    <property type="entry name" value="PDEase_I"/>
    <property type="match status" value="2"/>
</dbReference>
<feature type="binding site" evidence="11">
    <location>
        <position position="552"/>
    </location>
    <ligand>
        <name>Zn(2+)</name>
        <dbReference type="ChEBI" id="CHEBI:29105"/>
        <label>2</label>
    </ligand>
</feature>
<dbReference type="InterPro" id="IPR036971">
    <property type="entry name" value="PDEase_catalytic_dom_sf"/>
</dbReference>
<dbReference type="CDD" id="cd00077">
    <property type="entry name" value="HDc"/>
    <property type="match status" value="1"/>
</dbReference>
<dbReference type="InterPro" id="IPR000566">
    <property type="entry name" value="Lipocln_cytosolic_FA-bd_dom"/>
</dbReference>
<dbReference type="Gene3D" id="3.30.450.40">
    <property type="match status" value="2"/>
</dbReference>
<evidence type="ECO:0000256" key="1">
    <source>
        <dbReference type="ARBA" id="ARBA00004496"/>
    </source>
</evidence>
<protein>
    <recommendedName>
        <fullName evidence="12">Phosphodiesterase</fullName>
        <ecNumber evidence="12">3.1.4.-</ecNumber>
    </recommendedName>
</protein>
<dbReference type="InterPro" id="IPR012674">
    <property type="entry name" value="Calycin"/>
</dbReference>
<evidence type="ECO:0000313" key="16">
    <source>
        <dbReference type="Proteomes" id="UP000308365"/>
    </source>
</evidence>
<gene>
    <name evidence="15" type="ORF">EI555_000676</name>
</gene>
<dbReference type="SUPFAM" id="SSF109604">
    <property type="entry name" value="HD-domain/PDEase-like"/>
    <property type="match status" value="1"/>
</dbReference>
<dbReference type="InterPro" id="IPR003018">
    <property type="entry name" value="GAF"/>
</dbReference>
<dbReference type="InterPro" id="IPR023174">
    <property type="entry name" value="PDEase_CS"/>
</dbReference>
<dbReference type="GO" id="GO:0004114">
    <property type="term" value="F:3',5'-cyclic-nucleotide phosphodiesterase activity"/>
    <property type="evidence" value="ECO:0007669"/>
    <property type="project" value="InterPro"/>
</dbReference>
<comment type="caution">
    <text evidence="15">The sequence shown here is derived from an EMBL/GenBank/DDBJ whole genome shotgun (WGS) entry which is preliminary data.</text>
</comment>
<keyword evidence="2" id="KW-0813">Transport</keyword>
<dbReference type="GO" id="GO:0005737">
    <property type="term" value="C:cytoplasm"/>
    <property type="evidence" value="ECO:0007669"/>
    <property type="project" value="UniProtKB-SubCell"/>
</dbReference>
<evidence type="ECO:0000256" key="5">
    <source>
        <dbReference type="ARBA" id="ARBA00022723"/>
    </source>
</evidence>
<comment type="cofactor">
    <cofactor evidence="12">
        <name>a divalent metal cation</name>
        <dbReference type="ChEBI" id="CHEBI:60240"/>
    </cofactor>
    <text evidence="12">Binds 2 divalent metal cations per subunit. Site 1 may preferentially bind zinc ions, while site 2 has a preference for magnesium and/or manganese ions.</text>
</comment>
<dbReference type="InterPro" id="IPR023088">
    <property type="entry name" value="PDEase"/>
</dbReference>
<comment type="similarity">
    <text evidence="12">Belongs to the cyclic nucleotide phosphodiesterase family.</text>
</comment>
<evidence type="ECO:0000256" key="6">
    <source>
        <dbReference type="ARBA" id="ARBA00022737"/>
    </source>
</evidence>
<dbReference type="InterPro" id="IPR029016">
    <property type="entry name" value="GAF-like_dom_sf"/>
</dbReference>
<dbReference type="GO" id="GO:0007165">
    <property type="term" value="P:signal transduction"/>
    <property type="evidence" value="ECO:0007669"/>
    <property type="project" value="InterPro"/>
</dbReference>
<dbReference type="Pfam" id="PF00061">
    <property type="entry name" value="Lipocalin"/>
    <property type="match status" value="1"/>
</dbReference>
<evidence type="ECO:0000256" key="3">
    <source>
        <dbReference type="ARBA" id="ARBA00022490"/>
    </source>
</evidence>
<feature type="compositionally biased region" description="Polar residues" evidence="13">
    <location>
        <begin position="70"/>
        <end position="91"/>
    </location>
</feature>
<proteinExistence type="inferred from homology"/>
<dbReference type="InterPro" id="IPR031272">
    <property type="entry name" value="FABP2"/>
</dbReference>
<dbReference type="EC" id="3.1.4.-" evidence="12"/>
<keyword evidence="5 11" id="KW-0479">Metal-binding</keyword>
<dbReference type="PANTHER" id="PTHR11347">
    <property type="entry name" value="CYCLIC NUCLEOTIDE PHOSPHODIESTERASE"/>
    <property type="match status" value="1"/>
</dbReference>
<dbReference type="SUPFAM" id="SSF55781">
    <property type="entry name" value="GAF domain-like"/>
    <property type="match status" value="2"/>
</dbReference>